<dbReference type="Proteomes" id="UP001439875">
    <property type="component" value="Unassembled WGS sequence"/>
</dbReference>
<organism evidence="1 2">
    <name type="scientific">Robertmurraya yapensis</name>
    <name type="common">ex Hitch et al 2024</name>
    <dbReference type="NCBI Taxonomy" id="3133160"/>
    <lineage>
        <taxon>Bacteria</taxon>
        <taxon>Bacillati</taxon>
        <taxon>Bacillota</taxon>
        <taxon>Bacilli</taxon>
        <taxon>Bacillales</taxon>
        <taxon>Bacillaceae</taxon>
        <taxon>Robertmurraya</taxon>
    </lineage>
</organism>
<keyword evidence="1" id="KW-0808">Transferase</keyword>
<evidence type="ECO:0000313" key="2">
    <source>
        <dbReference type="Proteomes" id="UP001439875"/>
    </source>
</evidence>
<accession>A0ACC6SC51</accession>
<gene>
    <name evidence="1" type="ORF">WMO40_13230</name>
</gene>
<evidence type="ECO:0000313" key="1">
    <source>
        <dbReference type="EMBL" id="MEQ2527667.1"/>
    </source>
</evidence>
<proteinExistence type="predicted"/>
<sequence length="129" mass="15350">MKYTVDFDILINKMRNNLKTYWLNWVNACRRFPSIGYIALFVSPKAIEWGILGISRLYYTFNGRDITSKVGASEYALQTVPQKWHKIIKESMRLRKDNKNSFYNSIFERRNDALGYMDYIIQEINGLFE</sequence>
<keyword evidence="2" id="KW-1185">Reference proteome</keyword>
<reference evidence="1" key="1">
    <citation type="submission" date="2024-03" db="EMBL/GenBank/DDBJ databases">
        <title>Human intestinal bacterial collection.</title>
        <authorList>
            <person name="Pauvert C."/>
            <person name="Hitch T.C.A."/>
            <person name="Clavel T."/>
        </authorList>
    </citation>
    <scope>NUCLEOTIDE SEQUENCE</scope>
    <source>
        <strain evidence="1">CLA-AA-H227</strain>
    </source>
</reference>
<keyword evidence="1" id="KW-0548">Nucleotidyltransferase</keyword>
<name>A0ACC6SC51_9BACI</name>
<comment type="caution">
    <text evidence="1">The sequence shown here is derived from an EMBL/GenBank/DDBJ whole genome shotgun (WGS) entry which is preliminary data.</text>
</comment>
<protein>
    <submittedName>
        <fullName evidence="1">Aminoglycoside adenylyltransferase domain-containing protein</fullName>
    </submittedName>
</protein>
<dbReference type="EMBL" id="JBBMEW010000010">
    <property type="protein sequence ID" value="MEQ2527667.1"/>
    <property type="molecule type" value="Genomic_DNA"/>
</dbReference>